<dbReference type="InterPro" id="IPR050128">
    <property type="entry name" value="Sulfate_adenylyltrnsfr_sub2"/>
</dbReference>
<dbReference type="Gene3D" id="3.40.50.620">
    <property type="entry name" value="HUPs"/>
    <property type="match status" value="1"/>
</dbReference>
<dbReference type="InterPro" id="IPR014729">
    <property type="entry name" value="Rossmann-like_a/b/a_fold"/>
</dbReference>
<accession>M0K1J6</accession>
<reference evidence="3 4" key="1">
    <citation type="journal article" date="2014" name="PLoS Genet.">
        <title>Phylogenetically driven sequencing of extremely halophilic archaea reveals strategies for static and dynamic osmo-response.</title>
        <authorList>
            <person name="Becker E.A."/>
            <person name="Seitzer P.M."/>
            <person name="Tritt A."/>
            <person name="Larsen D."/>
            <person name="Krusor M."/>
            <person name="Yao A.I."/>
            <person name="Wu D."/>
            <person name="Madern D."/>
            <person name="Eisen J.A."/>
            <person name="Darling A.E."/>
            <person name="Facciotti M.T."/>
        </authorList>
    </citation>
    <scope>NUCLEOTIDE SEQUENCE [LARGE SCALE GENOMIC DNA]</scope>
    <source>
        <strain evidence="3 4">ATCC 33799</strain>
    </source>
</reference>
<evidence type="ECO:0000313" key="3">
    <source>
        <dbReference type="EMBL" id="EMA14658.1"/>
    </source>
</evidence>
<feature type="compositionally biased region" description="Low complexity" evidence="1">
    <location>
        <begin position="21"/>
        <end position="30"/>
    </location>
</feature>
<evidence type="ECO:0000313" key="4">
    <source>
        <dbReference type="Proteomes" id="UP000011687"/>
    </source>
</evidence>
<evidence type="ECO:0000259" key="2">
    <source>
        <dbReference type="Pfam" id="PF01507"/>
    </source>
</evidence>
<dbReference type="GO" id="GO:0003824">
    <property type="term" value="F:catalytic activity"/>
    <property type="evidence" value="ECO:0007669"/>
    <property type="project" value="InterPro"/>
</dbReference>
<gene>
    <name evidence="3" type="ORF">C435_15406</name>
</gene>
<feature type="domain" description="Phosphoadenosine phosphosulphate reductase" evidence="2">
    <location>
        <begin position="71"/>
        <end position="233"/>
    </location>
</feature>
<comment type="caution">
    <text evidence="3">The sequence shown here is derived from an EMBL/GenBank/DDBJ whole genome shotgun (WGS) entry which is preliminary data.</text>
</comment>
<keyword evidence="4" id="KW-1185">Reference proteome</keyword>
<dbReference type="Proteomes" id="UP000011687">
    <property type="component" value="Unassembled WGS sequence"/>
</dbReference>
<evidence type="ECO:0000256" key="1">
    <source>
        <dbReference type="SAM" id="MobiDB-lite"/>
    </source>
</evidence>
<dbReference type="Pfam" id="PF01507">
    <property type="entry name" value="PAPS_reduct"/>
    <property type="match status" value="1"/>
</dbReference>
<dbReference type="InterPro" id="IPR002500">
    <property type="entry name" value="PAPS_reduct_dom"/>
</dbReference>
<name>M0K1J6_9EURY</name>
<dbReference type="SUPFAM" id="SSF52402">
    <property type="entry name" value="Adenine nucleotide alpha hydrolases-like"/>
    <property type="match status" value="1"/>
</dbReference>
<proteinExistence type="predicted"/>
<dbReference type="PANTHER" id="PTHR43196">
    <property type="entry name" value="SULFATE ADENYLYLTRANSFERASE SUBUNIT 2"/>
    <property type="match status" value="1"/>
</dbReference>
<organism evidence="3 4">
    <name type="scientific">Haloarcula marismortui ATCC 33799</name>
    <dbReference type="NCBI Taxonomy" id="662475"/>
    <lineage>
        <taxon>Archaea</taxon>
        <taxon>Methanobacteriati</taxon>
        <taxon>Methanobacteriota</taxon>
        <taxon>Stenosarchaea group</taxon>
        <taxon>Halobacteria</taxon>
        <taxon>Halobacteriales</taxon>
        <taxon>Haloarculaceae</taxon>
        <taxon>Haloarcula</taxon>
    </lineage>
</organism>
<dbReference type="PANTHER" id="PTHR43196:SF1">
    <property type="entry name" value="SULFATE ADENYLYLTRANSFERASE SUBUNIT 2"/>
    <property type="match status" value="1"/>
</dbReference>
<dbReference type="EMBL" id="AOLS01000073">
    <property type="protein sequence ID" value="EMA14658.1"/>
    <property type="molecule type" value="Genomic_DNA"/>
</dbReference>
<dbReference type="PATRIC" id="fig|662475.6.peg.3014"/>
<dbReference type="AlphaFoldDB" id="M0K1J6"/>
<sequence length="312" mass="34696">MTCPCGKAAPCAGSRPGNGAGTENANTGPTLPDATSEKREKFGGIKAQVPETDGPDEILQRANSREWDNAFALCSGGKDSTAALHYTYRNAGFPLDGIIFIDTNIGLHESKEYVRTLGEKFDLPVHIADTRNKADRYRERIEKYGFAGPTRQSHRFEYICNKDKPLQKFLTGFEGQSLLISGATRQESDARYEAVSADGIEQDGTRTFVSPLARWTQSDVDDYLNEHGVEVSEVTELLESSGDCLCGAYADRYLELSQLREHYRYLHTYIQSLEARVIDAARNDELLKDQYSSCSGFRGSLLHTDHTGYPVR</sequence>
<feature type="region of interest" description="Disordered" evidence="1">
    <location>
        <begin position="1"/>
        <end position="39"/>
    </location>
</feature>
<protein>
    <submittedName>
        <fullName evidence="3">Phosphoadenosine phosphosulfate reductase</fullName>
    </submittedName>
</protein>